<name>X1SN93_9ZZZZ</name>
<feature type="non-terminal residue" evidence="8">
    <location>
        <position position="1"/>
    </location>
</feature>
<dbReference type="EC" id="2.1.1.77" evidence="3"/>
<dbReference type="AlphaFoldDB" id="X1SN93"/>
<evidence type="ECO:0000313" key="8">
    <source>
        <dbReference type="EMBL" id="GAI76835.1"/>
    </source>
</evidence>
<dbReference type="GO" id="GO:0005737">
    <property type="term" value="C:cytoplasm"/>
    <property type="evidence" value="ECO:0007669"/>
    <property type="project" value="UniProtKB-SubCell"/>
</dbReference>
<dbReference type="Pfam" id="PF01135">
    <property type="entry name" value="PCMT"/>
    <property type="match status" value="1"/>
</dbReference>
<evidence type="ECO:0000256" key="3">
    <source>
        <dbReference type="ARBA" id="ARBA00011890"/>
    </source>
</evidence>
<dbReference type="Gene3D" id="3.40.50.150">
    <property type="entry name" value="Vaccinia Virus protein VP39"/>
    <property type="match status" value="1"/>
</dbReference>
<comment type="similarity">
    <text evidence="2">Belongs to the methyltransferase superfamily. L-isoaspartyl/D-aspartyl protein methyltransferase family.</text>
</comment>
<accession>X1SN93</accession>
<reference evidence="8" key="1">
    <citation type="journal article" date="2014" name="Front. Microbiol.">
        <title>High frequency of phylogenetically diverse reductive dehalogenase-homologous genes in deep subseafloor sedimentary metagenomes.</title>
        <authorList>
            <person name="Kawai M."/>
            <person name="Futagami T."/>
            <person name="Toyoda A."/>
            <person name="Takaki Y."/>
            <person name="Nishi S."/>
            <person name="Hori S."/>
            <person name="Arai W."/>
            <person name="Tsubouchi T."/>
            <person name="Morono Y."/>
            <person name="Uchiyama I."/>
            <person name="Ito T."/>
            <person name="Fujiyama A."/>
            <person name="Inagaki F."/>
            <person name="Takami H."/>
        </authorList>
    </citation>
    <scope>NUCLEOTIDE SEQUENCE</scope>
    <source>
        <strain evidence="8">Expedition CK06-06</strain>
    </source>
</reference>
<gene>
    <name evidence="8" type="ORF">S12H4_24315</name>
</gene>
<evidence type="ECO:0000256" key="7">
    <source>
        <dbReference type="ARBA" id="ARBA00022691"/>
    </source>
</evidence>
<dbReference type="PANTHER" id="PTHR11579:SF0">
    <property type="entry name" value="PROTEIN-L-ISOASPARTATE(D-ASPARTATE) O-METHYLTRANSFERASE"/>
    <property type="match status" value="1"/>
</dbReference>
<dbReference type="GO" id="GO:0032259">
    <property type="term" value="P:methylation"/>
    <property type="evidence" value="ECO:0007669"/>
    <property type="project" value="UniProtKB-KW"/>
</dbReference>
<protein>
    <recommendedName>
        <fullName evidence="3">protein-L-isoaspartate(D-aspartate) O-methyltransferase</fullName>
        <ecNumber evidence="3">2.1.1.77</ecNumber>
    </recommendedName>
</protein>
<dbReference type="InterPro" id="IPR029063">
    <property type="entry name" value="SAM-dependent_MTases_sf"/>
</dbReference>
<evidence type="ECO:0000256" key="4">
    <source>
        <dbReference type="ARBA" id="ARBA00022490"/>
    </source>
</evidence>
<evidence type="ECO:0000256" key="2">
    <source>
        <dbReference type="ARBA" id="ARBA00005369"/>
    </source>
</evidence>
<dbReference type="GO" id="GO:0004719">
    <property type="term" value="F:protein-L-isoaspartate (D-aspartate) O-methyltransferase activity"/>
    <property type="evidence" value="ECO:0007669"/>
    <property type="project" value="UniProtKB-EC"/>
</dbReference>
<organism evidence="8">
    <name type="scientific">marine sediment metagenome</name>
    <dbReference type="NCBI Taxonomy" id="412755"/>
    <lineage>
        <taxon>unclassified sequences</taxon>
        <taxon>metagenomes</taxon>
        <taxon>ecological metagenomes</taxon>
    </lineage>
</organism>
<keyword evidence="4" id="KW-0963">Cytoplasm</keyword>
<evidence type="ECO:0000256" key="6">
    <source>
        <dbReference type="ARBA" id="ARBA00022679"/>
    </source>
</evidence>
<evidence type="ECO:0000256" key="1">
    <source>
        <dbReference type="ARBA" id="ARBA00004496"/>
    </source>
</evidence>
<comment type="subcellular location">
    <subcellularLocation>
        <location evidence="1">Cytoplasm</location>
    </subcellularLocation>
</comment>
<keyword evidence="7" id="KW-0949">S-adenosyl-L-methionine</keyword>
<comment type="caution">
    <text evidence="8">The sequence shown here is derived from an EMBL/GenBank/DDBJ whole genome shotgun (WGS) entry which is preliminary data.</text>
</comment>
<evidence type="ECO:0000256" key="5">
    <source>
        <dbReference type="ARBA" id="ARBA00022603"/>
    </source>
</evidence>
<dbReference type="EMBL" id="BARW01013162">
    <property type="protein sequence ID" value="GAI76835.1"/>
    <property type="molecule type" value="Genomic_DNA"/>
</dbReference>
<keyword evidence="5" id="KW-0489">Methyltransferase</keyword>
<dbReference type="SUPFAM" id="SSF53335">
    <property type="entry name" value="S-adenosyl-L-methionine-dependent methyltransferases"/>
    <property type="match status" value="1"/>
</dbReference>
<sequence>VEIITYLHQKSNKILSSYPNVATSNHDGYYGWEEYAPFDRIIVTAAPDHIPQPLVEQLTDEGIMVLPVGPPGWNQVLWKLEKKDGEVITTKITDVVFVPLTREIK</sequence>
<dbReference type="PANTHER" id="PTHR11579">
    <property type="entry name" value="PROTEIN-L-ISOASPARTATE O-METHYLTRANSFERASE"/>
    <property type="match status" value="1"/>
</dbReference>
<dbReference type="InterPro" id="IPR000682">
    <property type="entry name" value="PCMT"/>
</dbReference>
<proteinExistence type="inferred from homology"/>
<keyword evidence="6" id="KW-0808">Transferase</keyword>